<evidence type="ECO:0000256" key="6">
    <source>
        <dbReference type="ARBA" id="ARBA00023274"/>
    </source>
</evidence>
<evidence type="ECO:0000259" key="8">
    <source>
        <dbReference type="SMART" id="SM01036"/>
    </source>
</evidence>
<evidence type="ECO:0000256" key="4">
    <source>
        <dbReference type="ARBA" id="ARBA00022552"/>
    </source>
</evidence>
<dbReference type="GO" id="GO:0006364">
    <property type="term" value="P:rRNA processing"/>
    <property type="evidence" value="ECO:0007669"/>
    <property type="project" value="UniProtKB-UniRule"/>
</dbReference>
<keyword evidence="4 7" id="KW-0698">rRNA processing</keyword>
<dbReference type="GO" id="GO:1990904">
    <property type="term" value="C:ribonucleoprotein complex"/>
    <property type="evidence" value="ECO:0007669"/>
    <property type="project" value="UniProtKB-KW"/>
</dbReference>
<keyword evidence="3 7" id="KW-0690">Ribosome biogenesis</keyword>
<dbReference type="SMART" id="SM01036">
    <property type="entry name" value="BP28CT"/>
    <property type="match status" value="1"/>
</dbReference>
<dbReference type="GO" id="GO:0005730">
    <property type="term" value="C:nucleolus"/>
    <property type="evidence" value="ECO:0007669"/>
    <property type="project" value="UniProtKB-SubCell"/>
</dbReference>
<keyword evidence="6 7" id="KW-0687">Ribonucleoprotein</keyword>
<comment type="function">
    <text evidence="7">Involved in nucleolar processing of pre-18S ribosomal RNA.</text>
</comment>
<accession>A0ABD0XUL4</accession>
<dbReference type="SUPFAM" id="SSF48371">
    <property type="entry name" value="ARM repeat"/>
    <property type="match status" value="1"/>
</dbReference>
<protein>
    <recommendedName>
        <fullName evidence="7">HEAT repeat-containing protein 1</fullName>
    </recommendedName>
</protein>
<sequence>MRNVYYVNTCCCRSRVSSDIECRVLVPAVSQAFDELLKQGQCGAVAPLLSVLSEGFTKASDLTPELVSFFTGALGLRSSSPGVSLTEIATMEDAVIDCLTSVVLKLSESAFRPLYYRLYNWAVRAEVGRVERAITFYRLSSRIAESLKGLFVLFAGHFVSDAARLLDENNADKKQTDDDVTTSCLLLDSVLRTLLTVFTYDSKHFVTKERFNILLQPLVDQLENLTGGCEVAKERWDKLVTPCLAEMAASTPDDTLWKQLSYQILLKTRHHSPLVRIAGLKTVHELARKLGEDFLPLLPEAVPFLAELLEDDEESVEKECQRVVADMEAILGEPIQKYF</sequence>
<dbReference type="EMBL" id="JBFDAA010000115">
    <property type="protein sequence ID" value="KAL1109945.1"/>
    <property type="molecule type" value="Genomic_DNA"/>
</dbReference>
<keyword evidence="10" id="KW-1185">Reference proteome</keyword>
<dbReference type="Pfam" id="PF08146">
    <property type="entry name" value="BP28CT"/>
    <property type="match status" value="1"/>
</dbReference>
<organism evidence="9 10">
    <name type="scientific">Ranatra chinensis</name>
    <dbReference type="NCBI Taxonomy" id="642074"/>
    <lineage>
        <taxon>Eukaryota</taxon>
        <taxon>Metazoa</taxon>
        <taxon>Ecdysozoa</taxon>
        <taxon>Arthropoda</taxon>
        <taxon>Hexapoda</taxon>
        <taxon>Insecta</taxon>
        <taxon>Pterygota</taxon>
        <taxon>Neoptera</taxon>
        <taxon>Paraneoptera</taxon>
        <taxon>Hemiptera</taxon>
        <taxon>Heteroptera</taxon>
        <taxon>Panheteroptera</taxon>
        <taxon>Nepomorpha</taxon>
        <taxon>Nepidae</taxon>
        <taxon>Ranatrinae</taxon>
        <taxon>Ranatra</taxon>
    </lineage>
</organism>
<dbReference type="PANTHER" id="PTHR13457">
    <property type="entry name" value="BAP28"/>
    <property type="match status" value="1"/>
</dbReference>
<evidence type="ECO:0000256" key="2">
    <source>
        <dbReference type="ARBA" id="ARBA00010559"/>
    </source>
</evidence>
<dbReference type="PANTHER" id="PTHR13457:SF1">
    <property type="entry name" value="HEAT REPEAT-CONTAINING PROTEIN 1"/>
    <property type="match status" value="1"/>
</dbReference>
<comment type="caution">
    <text evidence="9">The sequence shown here is derived from an EMBL/GenBank/DDBJ whole genome shotgun (WGS) entry which is preliminary data.</text>
</comment>
<gene>
    <name evidence="9" type="ORF">AAG570_014102</name>
</gene>
<dbReference type="InterPro" id="IPR016024">
    <property type="entry name" value="ARM-type_fold"/>
</dbReference>
<reference evidence="9 10" key="1">
    <citation type="submission" date="2024-07" db="EMBL/GenBank/DDBJ databases">
        <title>Chromosome-level genome assembly of the water stick insect Ranatra chinensis (Heteroptera: Nepidae).</title>
        <authorList>
            <person name="Liu X."/>
        </authorList>
    </citation>
    <scope>NUCLEOTIDE SEQUENCE [LARGE SCALE GENOMIC DNA]</scope>
    <source>
        <strain evidence="9">Cailab_2021Rc</strain>
        <tissue evidence="9">Muscle</tissue>
    </source>
</reference>
<dbReference type="Gene3D" id="1.25.10.10">
    <property type="entry name" value="Leucine-rich Repeat Variant"/>
    <property type="match status" value="1"/>
</dbReference>
<comment type="similarity">
    <text evidence="2 7">Belongs to the HEATR1/UTP10 family.</text>
</comment>
<evidence type="ECO:0000256" key="5">
    <source>
        <dbReference type="ARBA" id="ARBA00023242"/>
    </source>
</evidence>
<evidence type="ECO:0000256" key="7">
    <source>
        <dbReference type="RuleBase" id="RU367065"/>
    </source>
</evidence>
<evidence type="ECO:0000313" key="10">
    <source>
        <dbReference type="Proteomes" id="UP001558652"/>
    </source>
</evidence>
<keyword evidence="5 7" id="KW-0539">Nucleus</keyword>
<dbReference type="InterPro" id="IPR040191">
    <property type="entry name" value="UTP10"/>
</dbReference>
<evidence type="ECO:0000313" key="9">
    <source>
        <dbReference type="EMBL" id="KAL1109945.1"/>
    </source>
</evidence>
<evidence type="ECO:0000256" key="3">
    <source>
        <dbReference type="ARBA" id="ARBA00022517"/>
    </source>
</evidence>
<dbReference type="Proteomes" id="UP001558652">
    <property type="component" value="Unassembled WGS sequence"/>
</dbReference>
<dbReference type="InterPro" id="IPR012954">
    <property type="entry name" value="BP28_C_dom"/>
</dbReference>
<comment type="subcellular location">
    <subcellularLocation>
        <location evidence="1 7">Nucleus</location>
        <location evidence="1 7">Nucleolus</location>
    </subcellularLocation>
</comment>
<evidence type="ECO:0000256" key="1">
    <source>
        <dbReference type="ARBA" id="ARBA00004604"/>
    </source>
</evidence>
<dbReference type="AlphaFoldDB" id="A0ABD0XUL4"/>
<name>A0ABD0XUL4_9HEMI</name>
<proteinExistence type="inferred from homology"/>
<feature type="domain" description="BP28 C-terminal" evidence="8">
    <location>
        <begin position="56"/>
        <end position="205"/>
    </location>
</feature>
<dbReference type="InterPro" id="IPR011989">
    <property type="entry name" value="ARM-like"/>
</dbReference>